<feature type="domain" description="FAD dependent oxidoreductase" evidence="2">
    <location>
        <begin position="18"/>
        <end position="407"/>
    </location>
</feature>
<gene>
    <name evidence="3" type="ORF">E1269_04340</name>
</gene>
<dbReference type="RefSeq" id="WP_131891765.1">
    <property type="nucleotide sequence ID" value="NZ_SMKZ01000004.1"/>
</dbReference>
<evidence type="ECO:0000313" key="4">
    <source>
        <dbReference type="Proteomes" id="UP000294739"/>
    </source>
</evidence>
<evidence type="ECO:0000259" key="2">
    <source>
        <dbReference type="Pfam" id="PF01266"/>
    </source>
</evidence>
<dbReference type="SUPFAM" id="SSF51905">
    <property type="entry name" value="FAD/NAD(P)-binding domain"/>
    <property type="match status" value="1"/>
</dbReference>
<evidence type="ECO:0000313" key="3">
    <source>
        <dbReference type="EMBL" id="TDE13987.1"/>
    </source>
</evidence>
<sequence length="425" mass="44118">MPPAHTGGGPVSRTRPDRVAVVGAGIVGLSTAWFLQEHGAVVTVLDSTGVAAGASWGNAGWVTPGLAAPLPEPAVLRYGLRAALLPSSPVYVPPRADLGLLRFLARFVRNCTTARWRRAASSLAELSRTAYQGYDVLMKGGVDSPVLDAAPLVAAYRTPAEAQTLLHEVDALRANGLDVSAAMVSGAEATARVPLLSDAIGAAVLIGGQRYVDPAHFTAALAKSVRARGGTVLTGLEVTRVHEDGVGVVVSGAAGPQRFDAVVLATGARLGALARPFGVRAVVQAGRGYSFSVAVSRAPTGPMYLPAQRVACTPLAGRLRLAGMMEFRRPEDPLDPRRIASIVDAVRPLVRGVELDDRRDEWVGSRPCTVDGLPLVGPTRSPRVVVAGGHGMWGVTLGPATGMLLASYLATGERAAALAPFDPLR</sequence>
<dbReference type="OrthoDB" id="9806257at2"/>
<dbReference type="GO" id="GO:0016491">
    <property type="term" value="F:oxidoreductase activity"/>
    <property type="evidence" value="ECO:0007669"/>
    <property type="project" value="UniProtKB-KW"/>
</dbReference>
<accession>A0A4R5DKQ8</accession>
<proteinExistence type="predicted"/>
<dbReference type="InParanoid" id="A0A4R5DKQ8"/>
<dbReference type="PANTHER" id="PTHR13847">
    <property type="entry name" value="SARCOSINE DEHYDROGENASE-RELATED"/>
    <property type="match status" value="1"/>
</dbReference>
<dbReference type="InterPro" id="IPR006076">
    <property type="entry name" value="FAD-dep_OxRdtase"/>
</dbReference>
<dbReference type="PANTHER" id="PTHR13847:SF289">
    <property type="entry name" value="GLYCINE OXIDASE"/>
    <property type="match status" value="1"/>
</dbReference>
<keyword evidence="4" id="KW-1185">Reference proteome</keyword>
<name>A0A4R5DKQ8_9ACTN</name>
<organism evidence="3 4">
    <name type="scientific">Jiangella asiatica</name>
    <dbReference type="NCBI Taxonomy" id="2530372"/>
    <lineage>
        <taxon>Bacteria</taxon>
        <taxon>Bacillati</taxon>
        <taxon>Actinomycetota</taxon>
        <taxon>Actinomycetes</taxon>
        <taxon>Jiangellales</taxon>
        <taxon>Jiangellaceae</taxon>
        <taxon>Jiangella</taxon>
    </lineage>
</organism>
<reference evidence="3 4" key="1">
    <citation type="submission" date="2019-03" db="EMBL/GenBank/DDBJ databases">
        <title>Draft genome sequences of novel Actinobacteria.</title>
        <authorList>
            <person name="Sahin N."/>
            <person name="Ay H."/>
            <person name="Saygin H."/>
        </authorList>
    </citation>
    <scope>NUCLEOTIDE SEQUENCE [LARGE SCALE GENOMIC DNA]</scope>
    <source>
        <strain evidence="3 4">5K138</strain>
    </source>
</reference>
<protein>
    <submittedName>
        <fullName evidence="3">FAD-dependent oxidoreductase</fullName>
    </submittedName>
</protein>
<comment type="caution">
    <text evidence="3">The sequence shown here is derived from an EMBL/GenBank/DDBJ whole genome shotgun (WGS) entry which is preliminary data.</text>
</comment>
<dbReference type="EMBL" id="SMKZ01000004">
    <property type="protein sequence ID" value="TDE13987.1"/>
    <property type="molecule type" value="Genomic_DNA"/>
</dbReference>
<dbReference type="Pfam" id="PF01266">
    <property type="entry name" value="DAO"/>
    <property type="match status" value="1"/>
</dbReference>
<dbReference type="Gene3D" id="3.50.50.60">
    <property type="entry name" value="FAD/NAD(P)-binding domain"/>
    <property type="match status" value="2"/>
</dbReference>
<dbReference type="GO" id="GO:0005737">
    <property type="term" value="C:cytoplasm"/>
    <property type="evidence" value="ECO:0007669"/>
    <property type="project" value="TreeGrafter"/>
</dbReference>
<evidence type="ECO:0000256" key="1">
    <source>
        <dbReference type="ARBA" id="ARBA00023002"/>
    </source>
</evidence>
<dbReference type="Gene3D" id="3.30.9.10">
    <property type="entry name" value="D-Amino Acid Oxidase, subunit A, domain 2"/>
    <property type="match status" value="1"/>
</dbReference>
<keyword evidence="1" id="KW-0560">Oxidoreductase</keyword>
<dbReference type="SUPFAM" id="SSF54373">
    <property type="entry name" value="FAD-linked reductases, C-terminal domain"/>
    <property type="match status" value="1"/>
</dbReference>
<dbReference type="Proteomes" id="UP000294739">
    <property type="component" value="Unassembled WGS sequence"/>
</dbReference>
<dbReference type="InterPro" id="IPR036188">
    <property type="entry name" value="FAD/NAD-bd_sf"/>
</dbReference>
<dbReference type="AlphaFoldDB" id="A0A4R5DKQ8"/>